<keyword evidence="2" id="KW-1003">Cell membrane</keyword>
<dbReference type="AlphaFoldDB" id="K6QBP0"/>
<keyword evidence="3 6" id="KW-0812">Transmembrane</keyword>
<dbReference type="Proteomes" id="UP000005710">
    <property type="component" value="Unassembled WGS sequence"/>
</dbReference>
<evidence type="ECO:0000256" key="5">
    <source>
        <dbReference type="ARBA" id="ARBA00023136"/>
    </source>
</evidence>
<protein>
    <submittedName>
        <fullName evidence="8">Flp pilus assembly protein TadB</fullName>
    </submittedName>
</protein>
<evidence type="ECO:0000313" key="9">
    <source>
        <dbReference type="Proteomes" id="UP000005710"/>
    </source>
</evidence>
<keyword evidence="5 6" id="KW-0472">Membrane</keyword>
<evidence type="ECO:0000256" key="6">
    <source>
        <dbReference type="SAM" id="Phobius"/>
    </source>
</evidence>
<dbReference type="HOGENOM" id="CLU_1069334_0_0_9"/>
<proteinExistence type="predicted"/>
<evidence type="ECO:0000256" key="4">
    <source>
        <dbReference type="ARBA" id="ARBA00022989"/>
    </source>
</evidence>
<dbReference type="InterPro" id="IPR018076">
    <property type="entry name" value="T2SS_GspF_dom"/>
</dbReference>
<name>K6QBP0_9FIRM</name>
<dbReference type="STRING" id="867903.ThesuDRAFT_00045"/>
<reference evidence="8" key="1">
    <citation type="submission" date="2010-10" db="EMBL/GenBank/DDBJ databases">
        <authorList>
            <consortium name="US DOE Joint Genome Institute (JGI-PGF)"/>
            <person name="Lucas S."/>
            <person name="Copeland A."/>
            <person name="Lapidus A."/>
            <person name="Bruce D."/>
            <person name="Goodwin L."/>
            <person name="Pitluck S."/>
            <person name="Kyrpides N."/>
            <person name="Mavromatis K."/>
            <person name="Detter J.C."/>
            <person name="Han C."/>
            <person name="Land M."/>
            <person name="Hauser L."/>
            <person name="Markowitz V."/>
            <person name="Cheng J.-F."/>
            <person name="Hugenholtz P."/>
            <person name="Woyke T."/>
            <person name="Wu D."/>
            <person name="Pukall R."/>
            <person name="Wahrenburg C."/>
            <person name="Brambilla E."/>
            <person name="Klenk H.-P."/>
            <person name="Eisen J.A."/>
        </authorList>
    </citation>
    <scope>NUCLEOTIDE SEQUENCE [LARGE SCALE GENOMIC DNA]</scope>
    <source>
        <strain evidence="8">DSM 13965</strain>
    </source>
</reference>
<dbReference type="eggNOG" id="COG4965">
    <property type="taxonomic scope" value="Bacteria"/>
</dbReference>
<evidence type="ECO:0000256" key="3">
    <source>
        <dbReference type="ARBA" id="ARBA00022692"/>
    </source>
</evidence>
<feature type="domain" description="Type II secretion system protein GspF" evidence="7">
    <location>
        <begin position="90"/>
        <end position="213"/>
    </location>
</feature>
<evidence type="ECO:0000256" key="1">
    <source>
        <dbReference type="ARBA" id="ARBA00004651"/>
    </source>
</evidence>
<gene>
    <name evidence="8" type="ORF">ThesuDRAFT_00045</name>
</gene>
<dbReference type="RefSeq" id="WP_006904747.1">
    <property type="nucleotide sequence ID" value="NZ_JH976536.1"/>
</dbReference>
<evidence type="ECO:0000313" key="8">
    <source>
        <dbReference type="EMBL" id="EKP93801.1"/>
    </source>
</evidence>
<accession>K6QBP0</accession>
<evidence type="ECO:0000256" key="2">
    <source>
        <dbReference type="ARBA" id="ARBA00022475"/>
    </source>
</evidence>
<keyword evidence="4 6" id="KW-1133">Transmembrane helix</keyword>
<feature type="transmembrane region" description="Helical" evidence="6">
    <location>
        <begin position="232"/>
        <end position="247"/>
    </location>
</feature>
<dbReference type="EMBL" id="AENY02000004">
    <property type="protein sequence ID" value="EKP93801.1"/>
    <property type="molecule type" value="Genomic_DNA"/>
</dbReference>
<reference evidence="8" key="2">
    <citation type="submission" date="2012-10" db="EMBL/GenBank/DDBJ databases">
        <title>Improved high-quality draft of Thermaerobacter subterraneus C21, DSM 13965.</title>
        <authorList>
            <consortium name="DOE Joint Genome Institute"/>
            <person name="Eisen J."/>
            <person name="Huntemann M."/>
            <person name="Wei C.-L."/>
            <person name="Han J."/>
            <person name="Detter J.C."/>
            <person name="Han C."/>
            <person name="Tapia R."/>
            <person name="Chen A."/>
            <person name="Kyrpides N."/>
            <person name="Mavromatis K."/>
            <person name="Markowitz V."/>
            <person name="Szeto E."/>
            <person name="Ivanova N."/>
            <person name="Mikhailova N."/>
            <person name="Ovchinnikova G."/>
            <person name="Pagani I."/>
            <person name="Pati A."/>
            <person name="Goodwin L."/>
            <person name="Nordberg H.P."/>
            <person name="Cantor M.N."/>
            <person name="Hua S.X."/>
            <person name="Woyke T."/>
            <person name="Eisen J."/>
            <person name="Klenk H.-P."/>
        </authorList>
    </citation>
    <scope>NUCLEOTIDE SEQUENCE [LARGE SCALE GENOMIC DNA]</scope>
    <source>
        <strain evidence="8">DSM 13965</strain>
    </source>
</reference>
<comment type="caution">
    <text evidence="8">The sequence shown here is derived from an EMBL/GenBank/DDBJ whole genome shotgun (WGS) entry which is preliminary data.</text>
</comment>
<dbReference type="Pfam" id="PF00482">
    <property type="entry name" value="T2SSF"/>
    <property type="match status" value="1"/>
</dbReference>
<organism evidence="8 9">
    <name type="scientific">Thermaerobacter subterraneus DSM 13965</name>
    <dbReference type="NCBI Taxonomy" id="867903"/>
    <lineage>
        <taxon>Bacteria</taxon>
        <taxon>Bacillati</taxon>
        <taxon>Bacillota</taxon>
        <taxon>Clostridia</taxon>
        <taxon>Eubacteriales</taxon>
        <taxon>Clostridiales Family XVII. Incertae Sedis</taxon>
        <taxon>Thermaerobacter</taxon>
    </lineage>
</organism>
<comment type="subcellular location">
    <subcellularLocation>
        <location evidence="1">Cell membrane</location>
        <topology evidence="1">Multi-pass membrane protein</topology>
    </subcellularLocation>
</comment>
<dbReference type="GO" id="GO:0005886">
    <property type="term" value="C:plasma membrane"/>
    <property type="evidence" value="ECO:0007669"/>
    <property type="project" value="UniProtKB-SubCell"/>
</dbReference>
<evidence type="ECO:0000259" key="7">
    <source>
        <dbReference type="Pfam" id="PF00482"/>
    </source>
</evidence>
<feature type="transmembrane region" description="Helical" evidence="6">
    <location>
        <begin position="200"/>
        <end position="220"/>
    </location>
</feature>
<dbReference type="PANTHER" id="PTHR35007:SF1">
    <property type="entry name" value="PILUS ASSEMBLY PROTEIN"/>
    <property type="match status" value="1"/>
</dbReference>
<keyword evidence="9" id="KW-1185">Reference proteome</keyword>
<sequence>MSPVPVSMGALACALSVGLAAWLAAGAWPELQAAVRQRGSGAFQAWRGRLHRPWRIVPGRFTILNPARGRPSGRGTERAAEALEGLLVTVIAHLQAGRPLRQAWIEAAREVAAPVLEPAKGEFLAALGAGLPLEEALGLWHGQTGLRALRRCQAVASAHRRTGGDVTGPTLAVIQSLREQRLAWAEVAARTAEARLSARLLALLPVAVAAYALAMDPAFLGPLWEDPLGRGGLLYAVVSWLAGLYLLRRLSAALNGAGEE</sequence>
<dbReference type="PANTHER" id="PTHR35007">
    <property type="entry name" value="INTEGRAL MEMBRANE PROTEIN-RELATED"/>
    <property type="match status" value="1"/>
</dbReference>
<feature type="transmembrane region" description="Helical" evidence="6">
    <location>
        <begin position="6"/>
        <end position="28"/>
    </location>
</feature>